<evidence type="ECO:0000313" key="2">
    <source>
        <dbReference type="Proteomes" id="UP000605259"/>
    </source>
</evidence>
<accession>A0A917AZL5</accession>
<gene>
    <name evidence="1" type="ORF">GCM10007140_39150</name>
</gene>
<dbReference type="InterPro" id="IPR019644">
    <property type="entry name" value="DUF2508"/>
</dbReference>
<name>A0A917AZL5_9BACI</name>
<reference evidence="1" key="2">
    <citation type="submission" date="2020-09" db="EMBL/GenBank/DDBJ databases">
        <authorList>
            <person name="Sun Q."/>
            <person name="Zhou Y."/>
        </authorList>
    </citation>
    <scope>NUCLEOTIDE SEQUENCE</scope>
    <source>
        <strain evidence="1">CGMCC 1.12698</strain>
    </source>
</reference>
<dbReference type="AlphaFoldDB" id="A0A917AZL5"/>
<dbReference type="Proteomes" id="UP000605259">
    <property type="component" value="Unassembled WGS sequence"/>
</dbReference>
<evidence type="ECO:0000313" key="1">
    <source>
        <dbReference type="EMBL" id="GGE85947.1"/>
    </source>
</evidence>
<proteinExistence type="predicted"/>
<dbReference type="EMBL" id="BMFK01000012">
    <property type="protein sequence ID" value="GGE85947.1"/>
    <property type="molecule type" value="Genomic_DNA"/>
</dbReference>
<organism evidence="1 2">
    <name type="scientific">Priestia taiwanensis</name>
    <dbReference type="NCBI Taxonomy" id="1347902"/>
    <lineage>
        <taxon>Bacteria</taxon>
        <taxon>Bacillati</taxon>
        <taxon>Bacillota</taxon>
        <taxon>Bacilli</taxon>
        <taxon>Bacillales</taxon>
        <taxon>Bacillaceae</taxon>
        <taxon>Priestia</taxon>
    </lineage>
</organism>
<keyword evidence="2" id="KW-1185">Reference proteome</keyword>
<protein>
    <recommendedName>
        <fullName evidence="3">DUF2508 domain-containing protein</fullName>
    </recommendedName>
</protein>
<comment type="caution">
    <text evidence="1">The sequence shown here is derived from an EMBL/GenBank/DDBJ whole genome shotgun (WGS) entry which is preliminary data.</text>
</comment>
<reference evidence="1" key="1">
    <citation type="journal article" date="2014" name="Int. J. Syst. Evol. Microbiol.">
        <title>Complete genome sequence of Corynebacterium casei LMG S-19264T (=DSM 44701T), isolated from a smear-ripened cheese.</title>
        <authorList>
            <consortium name="US DOE Joint Genome Institute (JGI-PGF)"/>
            <person name="Walter F."/>
            <person name="Albersmeier A."/>
            <person name="Kalinowski J."/>
            <person name="Ruckert C."/>
        </authorList>
    </citation>
    <scope>NUCLEOTIDE SEQUENCE</scope>
    <source>
        <strain evidence="1">CGMCC 1.12698</strain>
    </source>
</reference>
<dbReference type="RefSeq" id="WP_188390204.1">
    <property type="nucleotide sequence ID" value="NZ_BMFK01000012.1"/>
</dbReference>
<dbReference type="Pfam" id="PF10704">
    <property type="entry name" value="DUF2508"/>
    <property type="match status" value="1"/>
</dbReference>
<sequence length="72" mass="8815">MFFRRKGRLRREFDESLLETLDGLRQEWERQRNLVDKSVEPSLEVLSHLYLAEAKYFYVLKEAKKRPVKMLK</sequence>
<evidence type="ECO:0008006" key="3">
    <source>
        <dbReference type="Google" id="ProtNLM"/>
    </source>
</evidence>